<dbReference type="RefSeq" id="WP_089215494.1">
    <property type="nucleotide sequence ID" value="NZ_FZPA01000004.1"/>
</dbReference>
<keyword evidence="4 6" id="KW-0378">Hydrolase</keyword>
<evidence type="ECO:0000313" key="8">
    <source>
        <dbReference type="Proteomes" id="UP000198339"/>
    </source>
</evidence>
<evidence type="ECO:0000256" key="6">
    <source>
        <dbReference type="HAMAP-Rule" id="MF_00337"/>
    </source>
</evidence>
<name>A0A239H1C9_9SPHN</name>
<comment type="subunit">
    <text evidence="6">Heterooligomer composed of large and small subunits.</text>
</comment>
<dbReference type="HAMAP" id="MF_00337">
    <property type="entry name" value="Exonuc_7_S"/>
    <property type="match status" value="1"/>
</dbReference>
<organism evidence="7 8">
    <name type="scientific">Sphingopyxis indica</name>
    <dbReference type="NCBI Taxonomy" id="436663"/>
    <lineage>
        <taxon>Bacteria</taxon>
        <taxon>Pseudomonadati</taxon>
        <taxon>Pseudomonadota</taxon>
        <taxon>Alphaproteobacteria</taxon>
        <taxon>Sphingomonadales</taxon>
        <taxon>Sphingomonadaceae</taxon>
        <taxon>Sphingopyxis</taxon>
    </lineage>
</organism>
<proteinExistence type="inferred from homology"/>
<dbReference type="EC" id="3.1.11.6" evidence="6"/>
<sequence length="87" mass="9009">MTDLPDAPAAPAIASLSFEAAMGELESIVRRLESGDVSLEESVTLYERGHALRAHCEARLAAAQARIEQVSLGADGAPAGTTPFGES</sequence>
<accession>A0A239H1C9</accession>
<dbReference type="InterPro" id="IPR003761">
    <property type="entry name" value="Exonuc_VII_S"/>
</dbReference>
<dbReference type="NCBIfam" id="NF002139">
    <property type="entry name" value="PRK00977.1-3"/>
    <property type="match status" value="1"/>
</dbReference>
<keyword evidence="3 6" id="KW-0540">Nuclease</keyword>
<comment type="similarity">
    <text evidence="1 6">Belongs to the XseB family.</text>
</comment>
<dbReference type="GO" id="GO:0008855">
    <property type="term" value="F:exodeoxyribonuclease VII activity"/>
    <property type="evidence" value="ECO:0007669"/>
    <property type="project" value="UniProtKB-UniRule"/>
</dbReference>
<dbReference type="PANTHER" id="PTHR34137">
    <property type="entry name" value="EXODEOXYRIBONUCLEASE 7 SMALL SUBUNIT"/>
    <property type="match status" value="1"/>
</dbReference>
<reference evidence="7 8" key="1">
    <citation type="submission" date="2017-06" db="EMBL/GenBank/DDBJ databases">
        <authorList>
            <person name="Kim H.J."/>
            <person name="Triplett B.A."/>
        </authorList>
    </citation>
    <scope>NUCLEOTIDE SEQUENCE [LARGE SCALE GENOMIC DNA]</scope>
    <source>
        <strain evidence="7 8">DS15</strain>
    </source>
</reference>
<evidence type="ECO:0000256" key="5">
    <source>
        <dbReference type="ARBA" id="ARBA00022839"/>
    </source>
</evidence>
<evidence type="ECO:0000256" key="1">
    <source>
        <dbReference type="ARBA" id="ARBA00009998"/>
    </source>
</evidence>
<comment type="catalytic activity">
    <reaction evidence="6">
        <text>Exonucleolytic cleavage in either 5'- to 3'- or 3'- to 5'-direction to yield nucleoside 5'-phosphates.</text>
        <dbReference type="EC" id="3.1.11.6"/>
    </reaction>
</comment>
<dbReference type="SUPFAM" id="SSF116842">
    <property type="entry name" value="XseB-like"/>
    <property type="match status" value="1"/>
</dbReference>
<protein>
    <recommendedName>
        <fullName evidence="6">Exodeoxyribonuclease 7 small subunit</fullName>
        <ecNumber evidence="6">3.1.11.6</ecNumber>
    </recommendedName>
    <alternativeName>
        <fullName evidence="6">Exodeoxyribonuclease VII small subunit</fullName>
        <shortName evidence="6">Exonuclease VII small subunit</shortName>
    </alternativeName>
</protein>
<evidence type="ECO:0000256" key="4">
    <source>
        <dbReference type="ARBA" id="ARBA00022801"/>
    </source>
</evidence>
<dbReference type="PANTHER" id="PTHR34137:SF1">
    <property type="entry name" value="EXODEOXYRIBONUCLEASE 7 SMALL SUBUNIT"/>
    <property type="match status" value="1"/>
</dbReference>
<dbReference type="OrthoDB" id="9808145at2"/>
<dbReference type="EMBL" id="FZPA01000004">
    <property type="protein sequence ID" value="SNS75229.1"/>
    <property type="molecule type" value="Genomic_DNA"/>
</dbReference>
<comment type="subcellular location">
    <subcellularLocation>
        <location evidence="6">Cytoplasm</location>
    </subcellularLocation>
</comment>
<dbReference type="GO" id="GO:0006308">
    <property type="term" value="P:DNA catabolic process"/>
    <property type="evidence" value="ECO:0007669"/>
    <property type="project" value="UniProtKB-UniRule"/>
</dbReference>
<evidence type="ECO:0000256" key="3">
    <source>
        <dbReference type="ARBA" id="ARBA00022722"/>
    </source>
</evidence>
<dbReference type="GO" id="GO:0009318">
    <property type="term" value="C:exodeoxyribonuclease VII complex"/>
    <property type="evidence" value="ECO:0007669"/>
    <property type="project" value="UniProtKB-UniRule"/>
</dbReference>
<keyword evidence="5 6" id="KW-0269">Exonuclease</keyword>
<keyword evidence="8" id="KW-1185">Reference proteome</keyword>
<dbReference type="GO" id="GO:0005829">
    <property type="term" value="C:cytosol"/>
    <property type="evidence" value="ECO:0007669"/>
    <property type="project" value="TreeGrafter"/>
</dbReference>
<dbReference type="Pfam" id="PF02609">
    <property type="entry name" value="Exonuc_VII_S"/>
    <property type="match status" value="1"/>
</dbReference>
<dbReference type="NCBIfam" id="TIGR01280">
    <property type="entry name" value="xseB"/>
    <property type="match status" value="1"/>
</dbReference>
<dbReference type="Gene3D" id="1.10.287.1040">
    <property type="entry name" value="Exonuclease VII, small subunit"/>
    <property type="match status" value="1"/>
</dbReference>
<gene>
    <name evidence="6" type="primary">xseB</name>
    <name evidence="7" type="ORF">SAMN06295955_104203</name>
</gene>
<keyword evidence="2 6" id="KW-0963">Cytoplasm</keyword>
<dbReference type="AlphaFoldDB" id="A0A239H1C9"/>
<comment type="function">
    <text evidence="6">Bidirectionally degrades single-stranded DNA into large acid-insoluble oligonucleotides, which are then degraded further into small acid-soluble oligonucleotides.</text>
</comment>
<evidence type="ECO:0000313" key="7">
    <source>
        <dbReference type="EMBL" id="SNS75229.1"/>
    </source>
</evidence>
<dbReference type="Proteomes" id="UP000198339">
    <property type="component" value="Unassembled WGS sequence"/>
</dbReference>
<evidence type="ECO:0000256" key="2">
    <source>
        <dbReference type="ARBA" id="ARBA00022490"/>
    </source>
</evidence>
<dbReference type="InterPro" id="IPR037004">
    <property type="entry name" value="Exonuc_VII_ssu_sf"/>
</dbReference>